<dbReference type="InterPro" id="IPR023753">
    <property type="entry name" value="FAD/NAD-binding_dom"/>
</dbReference>
<evidence type="ECO:0000259" key="8">
    <source>
        <dbReference type="Pfam" id="PF07992"/>
    </source>
</evidence>
<dbReference type="InterPro" id="IPR036188">
    <property type="entry name" value="FAD/NAD-bd_sf"/>
</dbReference>
<evidence type="ECO:0000256" key="2">
    <source>
        <dbReference type="ARBA" id="ARBA00022630"/>
    </source>
</evidence>
<dbReference type="Gene3D" id="3.30.390.30">
    <property type="match status" value="1"/>
</dbReference>
<dbReference type="SUPFAM" id="SSF55424">
    <property type="entry name" value="FAD/NAD-linked reductases, dimerisation (C-terminal) domain"/>
    <property type="match status" value="1"/>
</dbReference>
<dbReference type="PRINTS" id="PR00411">
    <property type="entry name" value="PNDRDTASEI"/>
</dbReference>
<organism evidence="9 10">
    <name type="scientific">Candidatus Uhrbacteria bacterium RIFOXYB2_FULL_57_15</name>
    <dbReference type="NCBI Taxonomy" id="1802422"/>
    <lineage>
        <taxon>Bacteria</taxon>
        <taxon>Candidatus Uhriibacteriota</taxon>
    </lineage>
</organism>
<dbReference type="PANTHER" id="PTHR43014">
    <property type="entry name" value="MERCURIC REDUCTASE"/>
    <property type="match status" value="1"/>
</dbReference>
<dbReference type="Pfam" id="PF07992">
    <property type="entry name" value="Pyr_redox_2"/>
    <property type="match status" value="1"/>
</dbReference>
<dbReference type="PRINTS" id="PR00368">
    <property type="entry name" value="FADPNR"/>
</dbReference>
<dbReference type="GO" id="GO:0050660">
    <property type="term" value="F:flavin adenine dinucleotide binding"/>
    <property type="evidence" value="ECO:0007669"/>
    <property type="project" value="TreeGrafter"/>
</dbReference>
<evidence type="ECO:0000313" key="9">
    <source>
        <dbReference type="EMBL" id="OGL98408.1"/>
    </source>
</evidence>
<sequence>MPSSFDVIVIGSGSAGFSAAEAARAVGASVCMVEKEKLGGECPNWACVPSKALLHAARAYRESREASSIGISAGVVFDWGKVMAYRRKVVDSITGGGEVGERYVKIAKRLDVEVAFGTAVFGDAETIDVGGKRLRGKTFVIATGSSEFIPPIIGLERVPFLTSRGALTIDRQPKAVAIIGGGPVGCELATFFASFGSRVVLLQGGPVILNREDAEISAIAMQSMSDLGVEIVTDATVVEVINASGGVYGLKVRSAEGMTTHAVEAVIVAAGKRSNTQGLNLAAVGVQSDERGNVITTADQRTTAKRVYAAGDVDGGLLFTHTAHHEGAVAGHNAAFAALGKRGTSVKSDERVVPRVTFVDPEVASVGMTAEEAKRRFKTVLVGRAFVASLGRAVTENVERGLVKIVVHPKSRKVLGCHVAAPRAGEMIHEAALAMHVGATVDEVASMIHAYPTYSEAVLSAAASVKPE</sequence>
<dbReference type="GO" id="GO:0003955">
    <property type="term" value="F:NAD(P)H dehydrogenase (quinone) activity"/>
    <property type="evidence" value="ECO:0007669"/>
    <property type="project" value="TreeGrafter"/>
</dbReference>
<evidence type="ECO:0000259" key="7">
    <source>
        <dbReference type="Pfam" id="PF02852"/>
    </source>
</evidence>
<dbReference type="AlphaFoldDB" id="A0A1F7W7Q1"/>
<dbReference type="InterPro" id="IPR004099">
    <property type="entry name" value="Pyr_nucl-diS_OxRdtase_dimer"/>
</dbReference>
<dbReference type="PANTHER" id="PTHR43014:SF4">
    <property type="entry name" value="PYRIDINE NUCLEOTIDE-DISULFIDE OXIDOREDUCTASE RCLA-RELATED"/>
    <property type="match status" value="1"/>
</dbReference>
<dbReference type="InterPro" id="IPR016156">
    <property type="entry name" value="FAD/NAD-linked_Rdtase_dimer_sf"/>
</dbReference>
<feature type="domain" description="FAD/NAD(P)-binding" evidence="8">
    <location>
        <begin position="5"/>
        <end position="327"/>
    </location>
</feature>
<accession>A0A1F7W7Q1</accession>
<evidence type="ECO:0000256" key="3">
    <source>
        <dbReference type="ARBA" id="ARBA00022827"/>
    </source>
</evidence>
<comment type="caution">
    <text evidence="9">The sequence shown here is derived from an EMBL/GenBank/DDBJ whole genome shotgun (WGS) entry which is preliminary data.</text>
</comment>
<dbReference type="EMBL" id="MGFE01000020">
    <property type="protein sequence ID" value="OGL98408.1"/>
    <property type="molecule type" value="Genomic_DNA"/>
</dbReference>
<dbReference type="SUPFAM" id="SSF51905">
    <property type="entry name" value="FAD/NAD(P)-binding domain"/>
    <property type="match status" value="1"/>
</dbReference>
<keyword evidence="4" id="KW-0560">Oxidoreductase</keyword>
<feature type="disulfide bond" description="Redox-active" evidence="6">
    <location>
        <begin position="42"/>
        <end position="47"/>
    </location>
</feature>
<name>A0A1F7W7Q1_9BACT</name>
<reference evidence="9 10" key="1">
    <citation type="journal article" date="2016" name="Nat. Commun.">
        <title>Thousands of microbial genomes shed light on interconnected biogeochemical processes in an aquifer system.</title>
        <authorList>
            <person name="Anantharaman K."/>
            <person name="Brown C.T."/>
            <person name="Hug L.A."/>
            <person name="Sharon I."/>
            <person name="Castelle C.J."/>
            <person name="Probst A.J."/>
            <person name="Thomas B.C."/>
            <person name="Singh A."/>
            <person name="Wilkins M.J."/>
            <person name="Karaoz U."/>
            <person name="Brodie E.L."/>
            <person name="Williams K.H."/>
            <person name="Hubbard S.S."/>
            <person name="Banfield J.F."/>
        </authorList>
    </citation>
    <scope>NUCLEOTIDE SEQUENCE [LARGE SCALE GENOMIC DNA]</scope>
</reference>
<dbReference type="PIRSF" id="PIRSF000350">
    <property type="entry name" value="Mercury_reductase_MerA"/>
    <property type="match status" value="1"/>
</dbReference>
<evidence type="ECO:0000256" key="4">
    <source>
        <dbReference type="ARBA" id="ARBA00023002"/>
    </source>
</evidence>
<keyword evidence="2" id="KW-0285">Flavoprotein</keyword>
<feature type="binding site" evidence="5">
    <location>
        <position position="271"/>
    </location>
    <ligand>
        <name>NAD(+)</name>
        <dbReference type="ChEBI" id="CHEBI:57540"/>
    </ligand>
</feature>
<keyword evidence="3 5" id="KW-0274">FAD</keyword>
<dbReference type="Pfam" id="PF02852">
    <property type="entry name" value="Pyr_redox_dim"/>
    <property type="match status" value="1"/>
</dbReference>
<dbReference type="Gene3D" id="3.50.50.60">
    <property type="entry name" value="FAD/NAD(P)-binding domain"/>
    <property type="match status" value="2"/>
</dbReference>
<comment type="cofactor">
    <cofactor evidence="5">
        <name>FAD</name>
        <dbReference type="ChEBI" id="CHEBI:57692"/>
    </cofactor>
    <text evidence="5">Binds 1 FAD per subunit.</text>
</comment>
<keyword evidence="5" id="KW-0520">NAD</keyword>
<gene>
    <name evidence="9" type="ORF">A2304_01790</name>
</gene>
<proteinExistence type="inferred from homology"/>
<keyword evidence="5" id="KW-0547">Nucleotide-binding</keyword>
<feature type="binding site" evidence="5">
    <location>
        <begin position="180"/>
        <end position="187"/>
    </location>
    <ligand>
        <name>NAD(+)</name>
        <dbReference type="ChEBI" id="CHEBI:57540"/>
    </ligand>
</feature>
<evidence type="ECO:0000256" key="6">
    <source>
        <dbReference type="PIRSR" id="PIRSR000350-4"/>
    </source>
</evidence>
<feature type="binding site" evidence="5">
    <location>
        <position position="312"/>
    </location>
    <ligand>
        <name>FAD</name>
        <dbReference type="ChEBI" id="CHEBI:57692"/>
    </ligand>
</feature>
<evidence type="ECO:0008006" key="11">
    <source>
        <dbReference type="Google" id="ProtNLM"/>
    </source>
</evidence>
<feature type="domain" description="Pyridine nucleotide-disulphide oxidoreductase dimerisation" evidence="7">
    <location>
        <begin position="353"/>
        <end position="461"/>
    </location>
</feature>
<evidence type="ECO:0000256" key="1">
    <source>
        <dbReference type="ARBA" id="ARBA00007532"/>
    </source>
</evidence>
<evidence type="ECO:0000313" key="10">
    <source>
        <dbReference type="Proteomes" id="UP000176501"/>
    </source>
</evidence>
<feature type="binding site" evidence="5">
    <location>
        <begin position="143"/>
        <end position="145"/>
    </location>
    <ligand>
        <name>FAD</name>
        <dbReference type="ChEBI" id="CHEBI:57692"/>
    </ligand>
</feature>
<feature type="binding site" evidence="5">
    <location>
        <position position="51"/>
    </location>
    <ligand>
        <name>FAD</name>
        <dbReference type="ChEBI" id="CHEBI:57692"/>
    </ligand>
</feature>
<dbReference type="FunFam" id="3.30.390.30:FF:000001">
    <property type="entry name" value="Dihydrolipoyl dehydrogenase"/>
    <property type="match status" value="1"/>
</dbReference>
<dbReference type="Proteomes" id="UP000176501">
    <property type="component" value="Unassembled WGS sequence"/>
</dbReference>
<dbReference type="InterPro" id="IPR001100">
    <property type="entry name" value="Pyr_nuc-diS_OxRdtase"/>
</dbReference>
<evidence type="ECO:0000256" key="5">
    <source>
        <dbReference type="PIRSR" id="PIRSR000350-3"/>
    </source>
</evidence>
<protein>
    <recommendedName>
        <fullName evidence="11">Dihydrolipoyl dehydrogenase</fullName>
    </recommendedName>
</protein>
<comment type="similarity">
    <text evidence="1">Belongs to the class-I pyridine nucleotide-disulfide oxidoreductase family.</text>
</comment>